<accession>A0ABM5J8J8</accession>
<evidence type="ECO:0000313" key="4">
    <source>
        <dbReference type="Proteomes" id="UP001652680"/>
    </source>
</evidence>
<evidence type="ECO:0000256" key="1">
    <source>
        <dbReference type="SAM" id="Coils"/>
    </source>
</evidence>
<evidence type="ECO:0000256" key="2">
    <source>
        <dbReference type="SAM" id="MobiDB-lite"/>
    </source>
</evidence>
<evidence type="ECO:0000313" key="3">
    <source>
        <dbReference type="EnsemblMetazoa" id="XP_044315146.1"/>
    </source>
</evidence>
<organism evidence="3 4">
    <name type="scientific">Drosophila rhopaloa</name>
    <name type="common">Fruit fly</name>
    <dbReference type="NCBI Taxonomy" id="1041015"/>
    <lineage>
        <taxon>Eukaryota</taxon>
        <taxon>Metazoa</taxon>
        <taxon>Ecdysozoa</taxon>
        <taxon>Arthropoda</taxon>
        <taxon>Hexapoda</taxon>
        <taxon>Insecta</taxon>
        <taxon>Pterygota</taxon>
        <taxon>Neoptera</taxon>
        <taxon>Endopterygota</taxon>
        <taxon>Diptera</taxon>
        <taxon>Brachycera</taxon>
        <taxon>Muscomorpha</taxon>
        <taxon>Ephydroidea</taxon>
        <taxon>Drosophilidae</taxon>
        <taxon>Drosophila</taxon>
        <taxon>Sophophora</taxon>
    </lineage>
</organism>
<dbReference type="Proteomes" id="UP001652680">
    <property type="component" value="Unassembled WGS sequence"/>
</dbReference>
<keyword evidence="4" id="KW-1185">Reference proteome</keyword>
<dbReference type="RefSeq" id="XP_044315146.1">
    <property type="nucleotide sequence ID" value="XM_044459211.1"/>
</dbReference>
<sequence length="209" mass="24132">MAFENNENNEDTTNGAIPTEDNEMTAYLEKCLLKLRAENAQKAAEIADMKEQMKMLQAEKYATLISIIHSRNVVPNIEVLKDKNQLLLNTLNQFCIQKNSVDKAYADYCKSILKGKEALKQKSPFDEFTVMPYHELKKHIENIKKDVEEINANTSLIAEELKTKKKWFNLTQKSLVNEIRVLTHIERDAIEMVEDLKSENLMVHGNNLF</sequence>
<reference evidence="4" key="1">
    <citation type="journal article" date="2021" name="Elife">
        <title>Highly contiguous assemblies of 101 drosophilid genomes.</title>
        <authorList>
            <person name="Kim B.Y."/>
            <person name="Wang J.R."/>
            <person name="Miller D.E."/>
            <person name="Barmina O."/>
            <person name="Delaney E."/>
            <person name="Thompson A."/>
            <person name="Comeault A.A."/>
            <person name="Peede D."/>
            <person name="D'Agostino E.R."/>
            <person name="Pelaez J."/>
            <person name="Aguilar J.M."/>
            <person name="Haji D."/>
            <person name="Matsunaga T."/>
            <person name="Armstrong E.E."/>
            <person name="Zych M."/>
            <person name="Ogawa Y."/>
            <person name="Stamenkovic-Radak M."/>
            <person name="Jelic M."/>
            <person name="Veselinovic M.S."/>
            <person name="Tanaskovic M."/>
            <person name="Eric P."/>
            <person name="Gao J.J."/>
            <person name="Katoh T.K."/>
            <person name="Toda M.J."/>
            <person name="Watabe H."/>
            <person name="Watada M."/>
            <person name="Davis J.S."/>
            <person name="Moyle L.C."/>
            <person name="Manoli G."/>
            <person name="Bertolini E."/>
            <person name="Kostal V."/>
            <person name="Hawley R.S."/>
            <person name="Takahashi A."/>
            <person name="Jones C.D."/>
            <person name="Price D.K."/>
            <person name="Whiteman N."/>
            <person name="Kopp A."/>
            <person name="Matute D.R."/>
            <person name="Petrov D.A."/>
        </authorList>
    </citation>
    <scope>NUCLEOTIDE SEQUENCE [LARGE SCALE GENOMIC DNA]</scope>
</reference>
<feature type="region of interest" description="Disordered" evidence="2">
    <location>
        <begin position="1"/>
        <end position="20"/>
    </location>
</feature>
<dbReference type="EnsemblMetazoa" id="XM_044459211.1">
    <property type="protein sequence ID" value="XP_044315146.1"/>
    <property type="gene ID" value="LOC108050385"/>
</dbReference>
<evidence type="ECO:0008006" key="5">
    <source>
        <dbReference type="Google" id="ProtNLM"/>
    </source>
</evidence>
<name>A0ABM5J8J8_DRORH</name>
<keyword evidence="1" id="KW-0175">Coiled coil</keyword>
<feature type="coiled-coil region" evidence="1">
    <location>
        <begin position="32"/>
        <end position="59"/>
    </location>
</feature>
<proteinExistence type="predicted"/>
<dbReference type="GeneID" id="108050385"/>
<protein>
    <recommendedName>
        <fullName evidence="5">Augmin complex subunit dgt4</fullName>
    </recommendedName>
</protein>
<reference evidence="3" key="2">
    <citation type="submission" date="2025-05" db="UniProtKB">
        <authorList>
            <consortium name="EnsemblMetazoa"/>
        </authorList>
    </citation>
    <scope>IDENTIFICATION</scope>
</reference>